<dbReference type="Gene3D" id="3.20.20.80">
    <property type="entry name" value="Glycosidases"/>
    <property type="match status" value="1"/>
</dbReference>
<evidence type="ECO:0000313" key="6">
    <source>
        <dbReference type="Proteomes" id="UP000764045"/>
    </source>
</evidence>
<dbReference type="InterPro" id="IPR011013">
    <property type="entry name" value="Gal_mutarotase_sf_dom"/>
</dbReference>
<name>A0A938WJ18_9BACT</name>
<dbReference type="InterPro" id="IPR013780">
    <property type="entry name" value="Glyco_hydro_b"/>
</dbReference>
<dbReference type="EMBL" id="JACJJL010000005">
    <property type="protein sequence ID" value="MBM6660976.1"/>
    <property type="molecule type" value="Genomic_DNA"/>
</dbReference>
<dbReference type="GO" id="GO:0030246">
    <property type="term" value="F:carbohydrate binding"/>
    <property type="evidence" value="ECO:0007669"/>
    <property type="project" value="InterPro"/>
</dbReference>
<dbReference type="GO" id="GO:0004553">
    <property type="term" value="F:hydrolase activity, hydrolyzing O-glycosyl compounds"/>
    <property type="evidence" value="ECO:0007669"/>
    <property type="project" value="InterPro"/>
</dbReference>
<comment type="similarity">
    <text evidence="1 2">Belongs to the glycosyl hydrolase 31 family.</text>
</comment>
<dbReference type="InterPro" id="IPR037524">
    <property type="entry name" value="PA14/GLEYA"/>
</dbReference>
<dbReference type="CDD" id="cd14752">
    <property type="entry name" value="GH31_N"/>
    <property type="match status" value="1"/>
</dbReference>
<accession>A0A938WJ18</accession>
<proteinExistence type="inferred from homology"/>
<evidence type="ECO:0000256" key="2">
    <source>
        <dbReference type="RuleBase" id="RU361185"/>
    </source>
</evidence>
<feature type="domain" description="PA14" evidence="4">
    <location>
        <begin position="257"/>
        <end position="396"/>
    </location>
</feature>
<dbReference type="Pfam" id="PF21365">
    <property type="entry name" value="Glyco_hydro_31_3rd"/>
    <property type="match status" value="1"/>
</dbReference>
<gene>
    <name evidence="5" type="ORF">H6B30_04265</name>
</gene>
<dbReference type="InterPro" id="IPR033403">
    <property type="entry name" value="DUF5110"/>
</dbReference>
<dbReference type="PANTHER" id="PTHR43863">
    <property type="entry name" value="HYDROLASE, PUTATIVE (AFU_ORTHOLOGUE AFUA_1G03140)-RELATED"/>
    <property type="match status" value="1"/>
</dbReference>
<dbReference type="Gene3D" id="2.60.40.1180">
    <property type="entry name" value="Golgi alpha-mannosidase II"/>
    <property type="match status" value="2"/>
</dbReference>
<evidence type="ECO:0000313" key="5">
    <source>
        <dbReference type="EMBL" id="MBM6660976.1"/>
    </source>
</evidence>
<dbReference type="InterPro" id="IPR017853">
    <property type="entry name" value="GH"/>
</dbReference>
<keyword evidence="2" id="KW-0326">Glycosidase</keyword>
<dbReference type="InterPro" id="IPR011658">
    <property type="entry name" value="PA14_dom"/>
</dbReference>
<dbReference type="CDD" id="cd06591">
    <property type="entry name" value="GH31_xylosidase_XylS"/>
    <property type="match status" value="1"/>
</dbReference>
<dbReference type="SUPFAM" id="SSF56988">
    <property type="entry name" value="Anthrax protective antigen"/>
    <property type="match status" value="1"/>
</dbReference>
<dbReference type="GO" id="GO:0005975">
    <property type="term" value="P:carbohydrate metabolic process"/>
    <property type="evidence" value="ECO:0007669"/>
    <property type="project" value="InterPro"/>
</dbReference>
<dbReference type="Pfam" id="PF13802">
    <property type="entry name" value="Gal_mutarotas_2"/>
    <property type="match status" value="1"/>
</dbReference>
<comment type="caution">
    <text evidence="5">The sequence shown here is derived from an EMBL/GenBank/DDBJ whole genome shotgun (WGS) entry which is preliminary data.</text>
</comment>
<feature type="chain" id="PRO_5038017398" evidence="3">
    <location>
        <begin position="22"/>
        <end position="988"/>
    </location>
</feature>
<dbReference type="AlphaFoldDB" id="A0A938WJ18"/>
<dbReference type="InterPro" id="IPR051816">
    <property type="entry name" value="Glycosyl_Hydrolase_31"/>
</dbReference>
<dbReference type="SUPFAM" id="SSF74650">
    <property type="entry name" value="Galactose mutarotase-like"/>
    <property type="match status" value="1"/>
</dbReference>
<evidence type="ECO:0000256" key="1">
    <source>
        <dbReference type="ARBA" id="ARBA00007806"/>
    </source>
</evidence>
<dbReference type="RefSeq" id="WP_205108255.1">
    <property type="nucleotide sequence ID" value="NZ_JACJJL010000005.1"/>
</dbReference>
<dbReference type="InterPro" id="IPR000322">
    <property type="entry name" value="Glyco_hydro_31_TIM"/>
</dbReference>
<sequence>MKTGKILLACIMLTGASHAMADNVKTTERGVEIYVADASPAAAGMVRLSVITDNIVRVEAVPGDSLPAPRASLMVVPQEPCGRFDCTERGDSIHLTTRTLLVSVSKATGALVFRDRASGRVLLRETANGGKSFTKYVSPQTTLPPNYRPSAPGEVNWGRREHLNRLTEADRTGYSWHALFDSPADEAFYGLGQHQSEEMNYKGRNEELFQYNTKVSVPFVMSTRGYGLLWDSYSYGRWGNPDDYLQLGRAFKLRDKDGQAGALTGTYTDKRGRTLTRREDSIYFEHSGVIGNLPKGFNLDGSSVIYEGTIEAPTTANYHFILYYAGYVKVYLDDSLAVAERWRTAWNPNSYKFTARLTKGRPVTLRIEWKPDGGTSYCGLRAASPLTDEQQGRLSIWSEMSPSMDYYFIAGSSMDSIISGYRRLTGRAQVMPKWALGFWQSRERYKTQDEVLSTLAEFRRRRIPIDNIVQDWNYWEDDQWGSHRFDPKRYPDPQLMLDSVHAMHGRFMISVWPKFYCNTDNYRQLDSNGWIYRRAVADSIRDWVGPGYVGSFYDAYSAGARRLFWKQMDDNLYSRYAKGIDAWWMDASEPNVRDCTPIGYRKALCGPTALGTSDEYFNAYSIVNADAIYNGQRSAAPDRRVFLLTRSGFAGLQRYSTATWSGDIGTRWEDMRAQMTAGINFSMSGIPFWGMDQGGFCVEKRYVAAQKLFDKTGTENADLAEWRELQARWNQFGCFIPLYRAHGQWPLREAWNIAPEGHPAYESITFYHRLRYRLMPYLYSMAGWVWLKDYTMMRGLAMDFADDPAVRNIADQWMFGPALMACPVSRYKARSREVYLPRQCGWYDLYTGRHTAGGQKLTADAPYGRIPVFVREGAIVPFGPAIQWSDERQADTICLYVYAGADGEFMLYEDEGTNYNYEKGLYSTIRIAYDDSSRRLTIGPRQGSFDGMLRRRSFRIVYVTAGKPVPMNPDTREGRMAEYSGSEVTIDL</sequence>
<dbReference type="Gene3D" id="2.60.120.380">
    <property type="match status" value="1"/>
</dbReference>
<dbReference type="PANTHER" id="PTHR43863:SF2">
    <property type="entry name" value="MALTASE-GLUCOAMYLASE"/>
    <property type="match status" value="1"/>
</dbReference>
<dbReference type="Pfam" id="PF07691">
    <property type="entry name" value="PA14"/>
    <property type="match status" value="1"/>
</dbReference>
<dbReference type="SUPFAM" id="SSF51445">
    <property type="entry name" value="(Trans)glycosidases"/>
    <property type="match status" value="1"/>
</dbReference>
<dbReference type="Proteomes" id="UP000764045">
    <property type="component" value="Unassembled WGS sequence"/>
</dbReference>
<dbReference type="Pfam" id="PF01055">
    <property type="entry name" value="Glyco_hydro_31_2nd"/>
    <property type="match status" value="1"/>
</dbReference>
<evidence type="ECO:0000256" key="3">
    <source>
        <dbReference type="SAM" id="SignalP"/>
    </source>
</evidence>
<keyword evidence="3" id="KW-0732">Signal</keyword>
<dbReference type="PROSITE" id="PS51820">
    <property type="entry name" value="PA14"/>
    <property type="match status" value="1"/>
</dbReference>
<dbReference type="Pfam" id="PF17137">
    <property type="entry name" value="DUF5110"/>
    <property type="match status" value="1"/>
</dbReference>
<evidence type="ECO:0000259" key="4">
    <source>
        <dbReference type="PROSITE" id="PS51820"/>
    </source>
</evidence>
<dbReference type="SMART" id="SM00758">
    <property type="entry name" value="PA14"/>
    <property type="match status" value="1"/>
</dbReference>
<organism evidence="5 6">
    <name type="scientific">Marseilla massiliensis</name>
    <dbReference type="NCBI Taxonomy" id="1841864"/>
    <lineage>
        <taxon>Bacteria</taxon>
        <taxon>Pseudomonadati</taxon>
        <taxon>Bacteroidota</taxon>
        <taxon>Bacteroidia</taxon>
        <taxon>Bacteroidales</taxon>
        <taxon>Prevotellaceae</taxon>
        <taxon>Marseilla</taxon>
    </lineage>
</organism>
<dbReference type="InterPro" id="IPR025887">
    <property type="entry name" value="Glyco_hydro_31_N_dom"/>
</dbReference>
<protein>
    <submittedName>
        <fullName evidence="5">DUF5110 domain-containing protein</fullName>
    </submittedName>
</protein>
<feature type="signal peptide" evidence="3">
    <location>
        <begin position="1"/>
        <end position="21"/>
    </location>
</feature>
<keyword evidence="2" id="KW-0378">Hydrolase</keyword>
<dbReference type="InterPro" id="IPR048395">
    <property type="entry name" value="Glyco_hydro_31_C"/>
</dbReference>
<dbReference type="SUPFAM" id="SSF51011">
    <property type="entry name" value="Glycosyl hydrolase domain"/>
    <property type="match status" value="1"/>
</dbReference>
<reference evidence="5 6" key="1">
    <citation type="journal article" date="2021" name="Sci. Rep.">
        <title>The distribution of antibiotic resistance genes in chicken gut microbiota commensals.</title>
        <authorList>
            <person name="Juricova H."/>
            <person name="Matiasovicova J."/>
            <person name="Kubasova T."/>
            <person name="Cejkova D."/>
            <person name="Rychlik I."/>
        </authorList>
    </citation>
    <scope>NUCLEOTIDE SEQUENCE [LARGE SCALE GENOMIC DNA]</scope>
    <source>
        <strain evidence="5 6">An819</strain>
    </source>
</reference>
<dbReference type="Gene3D" id="2.60.40.1760">
    <property type="entry name" value="glycosyl hydrolase (family 31)"/>
    <property type="match status" value="1"/>
</dbReference>
<keyword evidence="6" id="KW-1185">Reference proteome</keyword>